<evidence type="ECO:0000313" key="2">
    <source>
        <dbReference type="EMBL" id="SEU37153.1"/>
    </source>
</evidence>
<sequence length="330" mass="34111">MPLPLIPAAFLLAGLMGYGAKKAYDGIDSMKDAKNIGEEAEARHRDAVQRLDGAREVLRQQLDALNAQRDGIITTTFRRLFDFLEQLSQKARLEALERLGTVGVSREEVRLFAAQYLEAGGTLSGSVAAAVTGAGASALTTSLVTTFATAGTGAAMSGLSGAAANSAVLAWLGGGSLASGGLGVAGGTVVLGGIAVAPAVAVVGFVLAHQGEKARTKAIAYAEEVDGQVACIDAAIALLARACTRVEELSGVLGALDERAGRAIDALWELGGRFDAEDDVHLARFATAMQLAKAQSELMRMPLFADGGDLNTQLETLLEQSRGLLQREAS</sequence>
<dbReference type="EMBL" id="BJXR01000084">
    <property type="protein sequence ID" value="GEN13528.1"/>
    <property type="molecule type" value="Genomic_DNA"/>
</dbReference>
<dbReference type="Proteomes" id="UP000183760">
    <property type="component" value="Unassembled WGS sequence"/>
</dbReference>
<name>A0A511TJY2_MYXFU</name>
<reference evidence="2 3" key="1">
    <citation type="submission" date="2016-10" db="EMBL/GenBank/DDBJ databases">
        <authorList>
            <person name="Varghese N."/>
            <person name="Submissions S."/>
        </authorList>
    </citation>
    <scope>NUCLEOTIDE SEQUENCE [LARGE SCALE GENOMIC DNA]</scope>
    <source>
        <strain evidence="2 3">DSM 16525</strain>
    </source>
</reference>
<dbReference type="RefSeq" id="WP_074958086.1">
    <property type="nucleotide sequence ID" value="NZ_BJXR01000084.1"/>
</dbReference>
<reference evidence="1 4" key="2">
    <citation type="submission" date="2019-07" db="EMBL/GenBank/DDBJ databases">
        <title>Whole genome shotgun sequence of Myxococcus fulvus NBRC 100333.</title>
        <authorList>
            <person name="Hosoyama A."/>
            <person name="Uohara A."/>
            <person name="Ohji S."/>
            <person name="Ichikawa N."/>
        </authorList>
    </citation>
    <scope>NUCLEOTIDE SEQUENCE [LARGE SCALE GENOMIC DNA]</scope>
    <source>
        <strain evidence="1 4">NBRC 100333</strain>
    </source>
</reference>
<dbReference type="STRING" id="1334629.MFUL124B02_41590"/>
<organism evidence="1 4">
    <name type="scientific">Myxococcus fulvus</name>
    <dbReference type="NCBI Taxonomy" id="33"/>
    <lineage>
        <taxon>Bacteria</taxon>
        <taxon>Pseudomonadati</taxon>
        <taxon>Myxococcota</taxon>
        <taxon>Myxococcia</taxon>
        <taxon>Myxococcales</taxon>
        <taxon>Cystobacterineae</taxon>
        <taxon>Myxococcaceae</taxon>
        <taxon>Myxococcus</taxon>
    </lineage>
</organism>
<evidence type="ECO:0000313" key="4">
    <source>
        <dbReference type="Proteomes" id="UP000321514"/>
    </source>
</evidence>
<dbReference type="OrthoDB" id="5382815at2"/>
<protein>
    <submittedName>
        <fullName evidence="1">Uncharacterized protein</fullName>
    </submittedName>
</protein>
<gene>
    <name evidence="1" type="ORF">MFU01_85650</name>
    <name evidence="2" type="ORF">SAMN05443572_1121</name>
</gene>
<keyword evidence="3" id="KW-1185">Reference proteome</keyword>
<accession>A0A511TJY2</accession>
<dbReference type="AlphaFoldDB" id="A0A511TJY2"/>
<proteinExistence type="predicted"/>
<dbReference type="EMBL" id="FOIB01000012">
    <property type="protein sequence ID" value="SEU37153.1"/>
    <property type="molecule type" value="Genomic_DNA"/>
</dbReference>
<dbReference type="Proteomes" id="UP000321514">
    <property type="component" value="Unassembled WGS sequence"/>
</dbReference>
<evidence type="ECO:0000313" key="1">
    <source>
        <dbReference type="EMBL" id="GEN13528.1"/>
    </source>
</evidence>
<evidence type="ECO:0000313" key="3">
    <source>
        <dbReference type="Proteomes" id="UP000183760"/>
    </source>
</evidence>
<comment type="caution">
    <text evidence="1">The sequence shown here is derived from an EMBL/GenBank/DDBJ whole genome shotgun (WGS) entry which is preliminary data.</text>
</comment>